<dbReference type="PROSITE" id="PS01088">
    <property type="entry name" value="CAP_1"/>
    <property type="match status" value="1"/>
</dbReference>
<comment type="similarity">
    <text evidence="1 2">Belongs to the CAP family.</text>
</comment>
<dbReference type="InterPro" id="IPR013992">
    <property type="entry name" value="Adenylate_cyclase-assoc_CAP_N"/>
</dbReference>
<dbReference type="FunFam" id="1.25.40.330:FF:000001">
    <property type="entry name" value="Adenylyl cyclase-associated protein"/>
    <property type="match status" value="1"/>
</dbReference>
<dbReference type="InterPro" id="IPR036223">
    <property type="entry name" value="CAP_C_sf"/>
</dbReference>
<feature type="region of interest" description="Disordered" evidence="3">
    <location>
        <begin position="204"/>
        <end position="245"/>
    </location>
</feature>
<dbReference type="InterPro" id="IPR017901">
    <property type="entry name" value="C-CAP_CF_C-like"/>
</dbReference>
<dbReference type="Pfam" id="PF21938">
    <property type="entry name" value="CAP_N"/>
    <property type="match status" value="1"/>
</dbReference>
<feature type="compositionally biased region" description="Low complexity" evidence="3">
    <location>
        <begin position="208"/>
        <end position="227"/>
    </location>
</feature>
<dbReference type="EMBL" id="HBKR01030626">
    <property type="protein sequence ID" value="CAE2326048.1"/>
    <property type="molecule type" value="Transcribed_RNA"/>
</dbReference>
<feature type="domain" description="C-CAP/cofactor C-like" evidence="4">
    <location>
        <begin position="313"/>
        <end position="451"/>
    </location>
</feature>
<dbReference type="Gene3D" id="2.160.20.70">
    <property type="match status" value="1"/>
</dbReference>
<dbReference type="GO" id="GO:0005737">
    <property type="term" value="C:cytoplasm"/>
    <property type="evidence" value="ECO:0007669"/>
    <property type="project" value="TreeGrafter"/>
</dbReference>
<dbReference type="AlphaFoldDB" id="A0A7S4U6Q8"/>
<evidence type="ECO:0000256" key="1">
    <source>
        <dbReference type="ARBA" id="ARBA00007659"/>
    </source>
</evidence>
<dbReference type="InterPro" id="IPR016098">
    <property type="entry name" value="CAP/MinC_C"/>
</dbReference>
<feature type="region of interest" description="Disordered" evidence="3">
    <location>
        <begin position="274"/>
        <end position="317"/>
    </location>
</feature>
<dbReference type="GO" id="GO:0019933">
    <property type="term" value="P:cAMP-mediated signaling"/>
    <property type="evidence" value="ECO:0007669"/>
    <property type="project" value="TreeGrafter"/>
</dbReference>
<accession>A0A7S4U6Q8</accession>
<dbReference type="InterPro" id="IPR018106">
    <property type="entry name" value="CAP_CS_N"/>
</dbReference>
<dbReference type="InterPro" id="IPR036222">
    <property type="entry name" value="CAP_N_sf"/>
</dbReference>
<evidence type="ECO:0000256" key="2">
    <source>
        <dbReference type="RuleBase" id="RU000647"/>
    </source>
</evidence>
<dbReference type="InterPro" id="IPR053950">
    <property type="entry name" value="CAP_N"/>
</dbReference>
<dbReference type="InterPro" id="IPR001837">
    <property type="entry name" value="Adenylate_cyclase-assoc_CAP"/>
</dbReference>
<dbReference type="PANTHER" id="PTHR10652:SF0">
    <property type="entry name" value="ADENYLYL CYCLASE-ASSOCIATED PROTEIN"/>
    <property type="match status" value="1"/>
</dbReference>
<name>A0A7S4U6Q8_9EUKA</name>
<proteinExistence type="inferred from homology"/>
<evidence type="ECO:0000259" key="4">
    <source>
        <dbReference type="PROSITE" id="PS51329"/>
    </source>
</evidence>
<reference evidence="5" key="1">
    <citation type="submission" date="2021-01" db="EMBL/GenBank/DDBJ databases">
        <authorList>
            <person name="Corre E."/>
            <person name="Pelletier E."/>
            <person name="Niang G."/>
            <person name="Scheremetjew M."/>
            <person name="Finn R."/>
            <person name="Kale V."/>
            <person name="Holt S."/>
            <person name="Cochrane G."/>
            <person name="Meng A."/>
            <person name="Brown T."/>
            <person name="Cohen L."/>
        </authorList>
    </citation>
    <scope>NUCLEOTIDE SEQUENCE</scope>
    <source>
        <strain evidence="5">SoJaBio B1-5/56/2</strain>
    </source>
</reference>
<sequence length="470" mass="49956">MSADQILSRLEAIVTRLEAVEAKVGGGAGGAAPVEQGAAAQAWEDLCASYFAPFKATTDKIGGDNVKAQVNAIANGNSEISKLINTASQSKKPAAGDIQKIVGPIAAVIKQVKELRESNRRDKQWEHLSTLSEAIAYMNWVVVEPTPGPFVKESLDASLFWSNKILKEHKGKNEDHVAWCNQLKEFLGEMQKYIKQHHTTGLTWNPKGGDASAAAAAAPAASSSSAGPPGPPPPGPPPVISADPAPVKKAADTNALFAQLNQGGAITGGLKKVTKDMQTHKNPSLRAGGTVKSVEKKEAPKKTFGAAAKPKPPPKGPVLEGNKWVIEFHEGNNNITLPADEVEVKHSVYMYKCEKCTVNIPSKVNGVIIDSGKRLGVVFQDVISGCEVVNSQSINVQSCGKIPNFAIDKASSVQIILSENSVDAQIVTSKCDSVNIMFPKDGDHCELPVPEQFVTTIKDGKLVTTTLEHE</sequence>
<gene>
    <name evidence="5" type="ORF">NAES01612_LOCUS20084</name>
</gene>
<dbReference type="Pfam" id="PF01213">
    <property type="entry name" value="CAP_N-CM"/>
    <property type="match status" value="1"/>
</dbReference>
<dbReference type="GO" id="GO:0007015">
    <property type="term" value="P:actin filament organization"/>
    <property type="evidence" value="ECO:0007669"/>
    <property type="project" value="TreeGrafter"/>
</dbReference>
<organism evidence="5">
    <name type="scientific">Paramoeba aestuarina</name>
    <dbReference type="NCBI Taxonomy" id="180227"/>
    <lineage>
        <taxon>Eukaryota</taxon>
        <taxon>Amoebozoa</taxon>
        <taxon>Discosea</taxon>
        <taxon>Flabellinia</taxon>
        <taxon>Dactylopodida</taxon>
        <taxon>Paramoebidae</taxon>
        <taxon>Paramoeba</taxon>
    </lineage>
</organism>
<feature type="compositionally biased region" description="Pro residues" evidence="3">
    <location>
        <begin position="228"/>
        <end position="239"/>
    </location>
</feature>
<dbReference type="InterPro" id="IPR006599">
    <property type="entry name" value="CARP_motif"/>
</dbReference>
<evidence type="ECO:0000313" key="5">
    <source>
        <dbReference type="EMBL" id="CAE2326048.1"/>
    </source>
</evidence>
<dbReference type="SMART" id="SM00673">
    <property type="entry name" value="CARP"/>
    <property type="match status" value="2"/>
</dbReference>
<dbReference type="Gene3D" id="1.25.40.330">
    <property type="entry name" value="Adenylate cyclase-associated CAP, N-terminal domain"/>
    <property type="match status" value="1"/>
</dbReference>
<dbReference type="InterPro" id="IPR013912">
    <property type="entry name" value="Adenylate_cyclase-assoc_CAP_C"/>
</dbReference>
<dbReference type="SUPFAM" id="SSF101278">
    <property type="entry name" value="N-terminal domain of adenylylcyclase associated protein, CAP"/>
    <property type="match status" value="1"/>
</dbReference>
<dbReference type="SUPFAM" id="SSF69340">
    <property type="entry name" value="C-terminal domain of adenylylcyclase associated protein"/>
    <property type="match status" value="1"/>
</dbReference>
<dbReference type="PROSITE" id="PS51329">
    <property type="entry name" value="C_CAP_COFACTOR_C"/>
    <property type="match status" value="1"/>
</dbReference>
<protein>
    <recommendedName>
        <fullName evidence="2">Adenylyl cyclase-associated protein</fullName>
    </recommendedName>
</protein>
<dbReference type="PANTHER" id="PTHR10652">
    <property type="entry name" value="ADENYLYL CYCLASE-ASSOCIATED PROTEIN"/>
    <property type="match status" value="1"/>
</dbReference>
<dbReference type="Pfam" id="PF08603">
    <property type="entry name" value="CAP_C"/>
    <property type="match status" value="1"/>
</dbReference>
<evidence type="ECO:0000256" key="3">
    <source>
        <dbReference type="SAM" id="MobiDB-lite"/>
    </source>
</evidence>
<dbReference type="GO" id="GO:0003779">
    <property type="term" value="F:actin binding"/>
    <property type="evidence" value="ECO:0007669"/>
    <property type="project" value="InterPro"/>
</dbReference>
<dbReference type="GO" id="GO:0008179">
    <property type="term" value="F:adenylate cyclase binding"/>
    <property type="evidence" value="ECO:0007669"/>
    <property type="project" value="TreeGrafter"/>
</dbReference>